<dbReference type="Gene3D" id="3.10.450.530">
    <property type="entry name" value="Ribonuclease toxin, BrnT, of type II toxin-antitoxin system"/>
    <property type="match status" value="1"/>
</dbReference>
<reference evidence="1 2" key="1">
    <citation type="journal article" date="2015" name="Nature">
        <title>rRNA introns, odd ribosomes, and small enigmatic genomes across a large radiation of phyla.</title>
        <authorList>
            <person name="Brown C.T."/>
            <person name="Hug L.A."/>
            <person name="Thomas B.C."/>
            <person name="Sharon I."/>
            <person name="Castelle C.J."/>
            <person name="Singh A."/>
            <person name="Wilkins M.J."/>
            <person name="Williams K.H."/>
            <person name="Banfield J.F."/>
        </authorList>
    </citation>
    <scope>NUCLEOTIDE SEQUENCE [LARGE SCALE GENOMIC DNA]</scope>
</reference>
<dbReference type="AlphaFoldDB" id="A0A0G1WXY9"/>
<organism evidence="1 2">
    <name type="scientific">Candidatus Gottesmanbacteria bacterium GW2011_GWA1_48_13</name>
    <dbReference type="NCBI Taxonomy" id="1618439"/>
    <lineage>
        <taxon>Bacteria</taxon>
        <taxon>Candidatus Gottesmaniibacteriota</taxon>
    </lineage>
</organism>
<protein>
    <recommendedName>
        <fullName evidence="3">BrnT family toxin</fullName>
    </recommendedName>
</protein>
<comment type="caution">
    <text evidence="1">The sequence shown here is derived from an EMBL/GenBank/DDBJ whole genome shotgun (WGS) entry which is preliminary data.</text>
</comment>
<sequence length="93" mass="10972">MTRIVVRKIVWDAFNAEHIKKHRVNQEEVAIVVGSPIYHNRAHSGRYLLVGRTAKRIIAVVIRREKTGVYYIVTARDADKKERRRVYEKEKSK</sequence>
<proteinExistence type="predicted"/>
<dbReference type="InterPro" id="IPR038573">
    <property type="entry name" value="BrnT_sf"/>
</dbReference>
<evidence type="ECO:0000313" key="2">
    <source>
        <dbReference type="Proteomes" id="UP000034661"/>
    </source>
</evidence>
<evidence type="ECO:0000313" key="1">
    <source>
        <dbReference type="EMBL" id="KKU95178.1"/>
    </source>
</evidence>
<accession>A0A0G1WXY9</accession>
<dbReference type="EMBL" id="LCPJ01000025">
    <property type="protein sequence ID" value="KKU95178.1"/>
    <property type="molecule type" value="Genomic_DNA"/>
</dbReference>
<evidence type="ECO:0008006" key="3">
    <source>
        <dbReference type="Google" id="ProtNLM"/>
    </source>
</evidence>
<name>A0A0G1WXY9_9BACT</name>
<dbReference type="Proteomes" id="UP000034661">
    <property type="component" value="Unassembled WGS sequence"/>
</dbReference>
<gene>
    <name evidence="1" type="ORF">UY27_C0025G0010</name>
</gene>